<evidence type="ECO:0000256" key="2">
    <source>
        <dbReference type="ARBA" id="ARBA00023015"/>
    </source>
</evidence>
<proteinExistence type="inferred from homology"/>
<dbReference type="Gene3D" id="1.10.10.10">
    <property type="entry name" value="Winged helix-like DNA-binding domain superfamily/Winged helix DNA-binding domain"/>
    <property type="match status" value="1"/>
</dbReference>
<dbReference type="PATRIC" id="fig|1217695.3.peg.683"/>
<gene>
    <name evidence="6" type="ORF">F889_00709</name>
</gene>
<dbReference type="GO" id="GO:0003700">
    <property type="term" value="F:DNA-binding transcription factor activity"/>
    <property type="evidence" value="ECO:0007669"/>
    <property type="project" value="InterPro"/>
</dbReference>
<keyword evidence="7" id="KW-1185">Reference proteome</keyword>
<feature type="domain" description="HTH lysR-type" evidence="5">
    <location>
        <begin position="4"/>
        <end position="61"/>
    </location>
</feature>
<dbReference type="RefSeq" id="WP_005270355.1">
    <property type="nucleotide sequence ID" value="NZ_KB850194.1"/>
</dbReference>
<dbReference type="PROSITE" id="PS50931">
    <property type="entry name" value="HTH_LYSR"/>
    <property type="match status" value="1"/>
</dbReference>
<evidence type="ECO:0000313" key="7">
    <source>
        <dbReference type="Proteomes" id="UP000013009"/>
    </source>
</evidence>
<dbReference type="OrthoDB" id="9786526at2"/>
<evidence type="ECO:0000256" key="1">
    <source>
        <dbReference type="ARBA" id="ARBA00009437"/>
    </source>
</evidence>
<accession>N9PQ18</accession>
<dbReference type="EMBL" id="APRZ01000009">
    <property type="protein sequence ID" value="ENX35634.1"/>
    <property type="molecule type" value="Genomic_DNA"/>
</dbReference>
<organism evidence="6 7">
    <name type="scientific">Acinetobacter colistiniresistens</name>
    <dbReference type="NCBI Taxonomy" id="280145"/>
    <lineage>
        <taxon>Bacteria</taxon>
        <taxon>Pseudomonadati</taxon>
        <taxon>Pseudomonadota</taxon>
        <taxon>Gammaproteobacteria</taxon>
        <taxon>Moraxellales</taxon>
        <taxon>Moraxellaceae</taxon>
        <taxon>Acinetobacter</taxon>
    </lineage>
</organism>
<dbReference type="SUPFAM" id="SSF46785">
    <property type="entry name" value="Winged helix' DNA-binding domain"/>
    <property type="match status" value="1"/>
</dbReference>
<dbReference type="GO" id="GO:0003677">
    <property type="term" value="F:DNA binding"/>
    <property type="evidence" value="ECO:0007669"/>
    <property type="project" value="UniProtKB-KW"/>
</dbReference>
<dbReference type="Pfam" id="PF03466">
    <property type="entry name" value="LysR_substrate"/>
    <property type="match status" value="1"/>
</dbReference>
<dbReference type="CDD" id="cd08422">
    <property type="entry name" value="PBP2_CrgA_like"/>
    <property type="match status" value="1"/>
</dbReference>
<dbReference type="InterPro" id="IPR005119">
    <property type="entry name" value="LysR_subst-bd"/>
</dbReference>
<evidence type="ECO:0000313" key="6">
    <source>
        <dbReference type="EMBL" id="ENX35634.1"/>
    </source>
</evidence>
<dbReference type="InterPro" id="IPR000847">
    <property type="entry name" value="LysR_HTH_N"/>
</dbReference>
<dbReference type="PANTHER" id="PTHR30537">
    <property type="entry name" value="HTH-TYPE TRANSCRIPTIONAL REGULATOR"/>
    <property type="match status" value="1"/>
</dbReference>
<dbReference type="Gene3D" id="3.40.190.290">
    <property type="match status" value="1"/>
</dbReference>
<protein>
    <recommendedName>
        <fullName evidence="5">HTH lysR-type domain-containing protein</fullName>
    </recommendedName>
</protein>
<dbReference type="InterPro" id="IPR058163">
    <property type="entry name" value="LysR-type_TF_proteobact-type"/>
</dbReference>
<keyword evidence="4" id="KW-0804">Transcription</keyword>
<name>N9PQ18_9GAMM</name>
<dbReference type="HOGENOM" id="CLU_039613_16_4_6"/>
<comment type="similarity">
    <text evidence="1">Belongs to the LysR transcriptional regulatory family.</text>
</comment>
<keyword evidence="3" id="KW-0238">DNA-binding</keyword>
<dbReference type="SUPFAM" id="SSF53850">
    <property type="entry name" value="Periplasmic binding protein-like II"/>
    <property type="match status" value="1"/>
</dbReference>
<evidence type="ECO:0000256" key="3">
    <source>
        <dbReference type="ARBA" id="ARBA00023125"/>
    </source>
</evidence>
<dbReference type="Pfam" id="PF00126">
    <property type="entry name" value="HTH_1"/>
    <property type="match status" value="1"/>
</dbReference>
<keyword evidence="2" id="KW-0805">Transcription regulation</keyword>
<dbReference type="Proteomes" id="UP000013009">
    <property type="component" value="Unassembled WGS sequence"/>
</dbReference>
<dbReference type="InterPro" id="IPR036388">
    <property type="entry name" value="WH-like_DNA-bd_sf"/>
</dbReference>
<evidence type="ECO:0000259" key="5">
    <source>
        <dbReference type="PROSITE" id="PS50931"/>
    </source>
</evidence>
<comment type="caution">
    <text evidence="6">The sequence shown here is derived from an EMBL/GenBank/DDBJ whole genome shotgun (WGS) entry which is preliminary data.</text>
</comment>
<reference evidence="6 7" key="1">
    <citation type="submission" date="2013-02" db="EMBL/GenBank/DDBJ databases">
        <title>The Genome Sequence of Acinetobacter sp. NIPH 1859.</title>
        <authorList>
            <consortium name="The Broad Institute Genome Sequencing Platform"/>
            <consortium name="The Broad Institute Genome Sequencing Center for Infectious Disease"/>
            <person name="Cerqueira G."/>
            <person name="Feldgarden M."/>
            <person name="Courvalin P."/>
            <person name="Perichon B."/>
            <person name="Grillot-Courvalin C."/>
            <person name="Clermont D."/>
            <person name="Rocha E."/>
            <person name="Yoon E.-J."/>
            <person name="Nemec A."/>
            <person name="Walker B."/>
            <person name="Young S.K."/>
            <person name="Zeng Q."/>
            <person name="Gargeya S."/>
            <person name="Fitzgerald M."/>
            <person name="Haas B."/>
            <person name="Abouelleil A."/>
            <person name="Alvarado L."/>
            <person name="Arachchi H.M."/>
            <person name="Berlin A.M."/>
            <person name="Chapman S.B."/>
            <person name="Dewar J."/>
            <person name="Goldberg J."/>
            <person name="Griggs A."/>
            <person name="Gujja S."/>
            <person name="Hansen M."/>
            <person name="Howarth C."/>
            <person name="Imamovic A."/>
            <person name="Larimer J."/>
            <person name="McCowan C."/>
            <person name="Murphy C."/>
            <person name="Neiman D."/>
            <person name="Pearson M."/>
            <person name="Priest M."/>
            <person name="Roberts A."/>
            <person name="Saif S."/>
            <person name="Shea T."/>
            <person name="Sisk P."/>
            <person name="Sykes S."/>
            <person name="Wortman J."/>
            <person name="Nusbaum C."/>
            <person name="Birren B."/>
        </authorList>
    </citation>
    <scope>NUCLEOTIDE SEQUENCE [LARGE SCALE GENOMIC DNA]</scope>
    <source>
        <strain evidence="6 7">NIPH 1859</strain>
    </source>
</reference>
<evidence type="ECO:0000256" key="4">
    <source>
        <dbReference type="ARBA" id="ARBA00023163"/>
    </source>
</evidence>
<dbReference type="InterPro" id="IPR036390">
    <property type="entry name" value="WH_DNA-bd_sf"/>
</dbReference>
<sequence>MATDRLGDMRLFVEATELKSLSAAGRKLGISPAAASARLIKLEATLQSKLFDRTTRSLRLTDEGLVFLRYSKIALQAIHDAEVALLDKQATVKGKLRISASVDLGRNLLSPWIEEFSSLHSDLNIALTLTDSNSNLIQDNVDIAIRFGLPDNDLLVARFLAPNWRVLCASPEYLKKNGIPKTPEDLIHHKFIVLVTESGPLNEYYFSSNEQDTKFLVKMDEAWETNDSVQAKMWAIAGHGITRKIIWDITSEVRKGALELVLTKYIRNEAGIYAVMHKNKYIAPRMRAFLDFLIKKFENLEANALRQLPHP</sequence>
<dbReference type="AlphaFoldDB" id="N9PQ18"/>
<dbReference type="PANTHER" id="PTHR30537:SF5">
    <property type="entry name" value="HTH-TYPE TRANSCRIPTIONAL ACTIVATOR TTDR-RELATED"/>
    <property type="match status" value="1"/>
</dbReference>